<feature type="compositionally biased region" description="Basic and acidic residues" evidence="1">
    <location>
        <begin position="610"/>
        <end position="620"/>
    </location>
</feature>
<feature type="region of interest" description="Disordered" evidence="1">
    <location>
        <begin position="183"/>
        <end position="220"/>
    </location>
</feature>
<dbReference type="Pfam" id="PF05623">
    <property type="entry name" value="DUF789"/>
    <property type="match status" value="1"/>
</dbReference>
<dbReference type="Proteomes" id="UP001415857">
    <property type="component" value="Unassembled WGS sequence"/>
</dbReference>
<reference evidence="2 3" key="1">
    <citation type="journal article" date="2024" name="Plant J.">
        <title>Genome sequences and population genomics reveal climatic adaptation and genomic divergence between two closely related sweetgum species.</title>
        <authorList>
            <person name="Xu W.Q."/>
            <person name="Ren C.Q."/>
            <person name="Zhang X.Y."/>
            <person name="Comes H.P."/>
            <person name="Liu X.H."/>
            <person name="Li Y.G."/>
            <person name="Kettle C.J."/>
            <person name="Jalonen R."/>
            <person name="Gaisberger H."/>
            <person name="Ma Y.Z."/>
            <person name="Qiu Y.X."/>
        </authorList>
    </citation>
    <scope>NUCLEOTIDE SEQUENCE [LARGE SCALE GENOMIC DNA]</scope>
    <source>
        <strain evidence="2">Hangzhou</strain>
    </source>
</reference>
<dbReference type="EMBL" id="JBBPBK010000009">
    <property type="protein sequence ID" value="KAK9278024.1"/>
    <property type="molecule type" value="Genomic_DNA"/>
</dbReference>
<dbReference type="InterPro" id="IPR008507">
    <property type="entry name" value="DUF789"/>
</dbReference>
<dbReference type="PANTHER" id="PTHR32010:SF18">
    <property type="entry name" value="DUF789 FAMILY PROTEIN"/>
    <property type="match status" value="1"/>
</dbReference>
<evidence type="ECO:0000313" key="2">
    <source>
        <dbReference type="EMBL" id="KAK9278024.1"/>
    </source>
</evidence>
<feature type="compositionally biased region" description="Basic residues" evidence="1">
    <location>
        <begin position="199"/>
        <end position="219"/>
    </location>
</feature>
<feature type="compositionally biased region" description="Low complexity" evidence="1">
    <location>
        <begin position="183"/>
        <end position="192"/>
    </location>
</feature>
<evidence type="ECO:0000313" key="3">
    <source>
        <dbReference type="Proteomes" id="UP001415857"/>
    </source>
</evidence>
<feature type="region of interest" description="Disordered" evidence="1">
    <location>
        <begin position="582"/>
        <end position="620"/>
    </location>
</feature>
<dbReference type="PANTHER" id="PTHR32010">
    <property type="entry name" value="PHOTOSYSTEM II STABILITY/ASSEMBLY FACTOR HCF136, CHLOROPLASTIC"/>
    <property type="match status" value="1"/>
</dbReference>
<feature type="region of interest" description="Disordered" evidence="1">
    <location>
        <begin position="99"/>
        <end position="124"/>
    </location>
</feature>
<feature type="region of interest" description="Disordered" evidence="1">
    <location>
        <begin position="1"/>
        <end position="33"/>
    </location>
</feature>
<dbReference type="AlphaFoldDB" id="A0AAP0RHN2"/>
<evidence type="ECO:0000256" key="1">
    <source>
        <dbReference type="SAM" id="MobiDB-lite"/>
    </source>
</evidence>
<keyword evidence="3" id="KW-1185">Reference proteome</keyword>
<protein>
    <submittedName>
        <fullName evidence="2">Uncharacterized protein</fullName>
    </submittedName>
</protein>
<comment type="caution">
    <text evidence="2">The sequence shown here is derived from an EMBL/GenBank/DDBJ whole genome shotgun (WGS) entry which is preliminary data.</text>
</comment>
<organism evidence="2 3">
    <name type="scientific">Liquidambar formosana</name>
    <name type="common">Formosan gum</name>
    <dbReference type="NCBI Taxonomy" id="63359"/>
    <lineage>
        <taxon>Eukaryota</taxon>
        <taxon>Viridiplantae</taxon>
        <taxon>Streptophyta</taxon>
        <taxon>Embryophyta</taxon>
        <taxon>Tracheophyta</taxon>
        <taxon>Spermatophyta</taxon>
        <taxon>Magnoliopsida</taxon>
        <taxon>eudicotyledons</taxon>
        <taxon>Gunneridae</taxon>
        <taxon>Pentapetalae</taxon>
        <taxon>Saxifragales</taxon>
        <taxon>Altingiaceae</taxon>
        <taxon>Liquidambar</taxon>
    </lineage>
</organism>
<accession>A0AAP0RHN2</accession>
<name>A0AAP0RHN2_LIQFO</name>
<sequence length="1214" mass="133228">MAQQKMHCAPRRTYSNTERVSARGEGSLSRKSLENKMGASLEDCEVSSLPWNNTDHRCAFLKIFTFEPDGHLGLVVLPIQCPNHSNNLGSRAQMKMDGLYPVSQPSSSSFKVDKPKVQRRNRPDGSCSVKCFAVRSFSGSNLQCCSRNKAFGNKDTKSNEFSENFSRQNLLNCSDLSGLVPSSSNATSSSDVSTDKSKVVKAVKKNSRKKARNKGKQNKKLSCDTGSTGLEVFSEECANGSLPSETCGNDMVHADFPGYRVNGNDFEGDDNSTCNSTLNSFALLNACPSVIDEVDVSEAILTSSVEEKFTGEHPTVNSENGVQTNDPGFSFFNGRVEDTHCKQIGCCEDMSYEAFSDTHNSLVLDSVSVAWNSDDNTSAAYDPRIESNGTNLSEAPGYSVKKGNFSYQNLLNGFVDSYNHAEGTKCGSQGCSSSGMQLVVSRKRGKQVKTLTRNSSVHRISSVGNSHGHTGKENNHSVWQKVQRNDAKKCNCESKKVNPVCSQFDVTLKEAALLKRNCNVVESDALSKTEDKSHLKFKVSRKLKRKTSLGSKQEYNCYSGKGSHALKASSNVYTKINMQQGRLDIPDQANDKKGSGSVSRSHSQIGCQKVESHTKKVESSEQVHGLQVCTDELELLEGVCDTASTMNDQTTKNHNNSFSKPCNSLDQSNLLEAQSPVCLPPLIGKEVAEVEKGISVAEHSKQDHGSGSTLQKWIPVGIKDLGLTSSRRSDGASLVHSDEVAAEAWISKSIVEEDLASSSHNLVPSVNAGVACMGQSSRNVSSSSPGDESKIQKLRYQNTCAHKEKNSAVNCLDHELKDKNIPVFETISNKISQAVNDARKVQLESEAFQVATGSPIAEFERILHSVSPIICHSNKAISCQTCSRDQVIAESLCRHETPKISLGSLWQWYEKHGSYGLEIRAEEYESSKRLGVDQVAFRAYFVPSLSAVQLFRSRKCSPSAGVLSPLASEACEMGEKYSNVGHLPIFSILVPQPRTNNTSLVPLVSQVSNSERSSVSAKDVSVQSVDTTGFDDLELLFEYFEYEQPQQRRPLFEKIKELVRGGPSQCKAYGDPTTLVSIDLHDLHPRSWYSVAWYPIYRIPDGNFRAAFLTYHSLGHLVRRSATSDSHCVDACIVSPVVGLQSYNAQGECWFQPRHSTVNQTAETLSSNTCGILKERLRTLEQTASLIARASVSKGNLTSVNRHPDFEFFLSRRR</sequence>
<feature type="compositionally biased region" description="Polar residues" evidence="1">
    <location>
        <begin position="596"/>
        <end position="606"/>
    </location>
</feature>
<gene>
    <name evidence="2" type="ORF">L1049_027581</name>
</gene>
<proteinExistence type="predicted"/>